<name>A0AC34R5W3_9BILA</name>
<organism evidence="1 2">
    <name type="scientific">Panagrolaimus sp. JU765</name>
    <dbReference type="NCBI Taxonomy" id="591449"/>
    <lineage>
        <taxon>Eukaryota</taxon>
        <taxon>Metazoa</taxon>
        <taxon>Ecdysozoa</taxon>
        <taxon>Nematoda</taxon>
        <taxon>Chromadorea</taxon>
        <taxon>Rhabditida</taxon>
        <taxon>Tylenchina</taxon>
        <taxon>Panagrolaimomorpha</taxon>
        <taxon>Panagrolaimoidea</taxon>
        <taxon>Panagrolaimidae</taxon>
        <taxon>Panagrolaimus</taxon>
    </lineage>
</organism>
<protein>
    <submittedName>
        <fullName evidence="2">Ribosomal protein L7Ae/L30e/S12e/Gadd45 domain-containing protein</fullName>
    </submittedName>
</protein>
<reference evidence="2" key="1">
    <citation type="submission" date="2022-11" db="UniProtKB">
        <authorList>
            <consortium name="WormBaseParasite"/>
        </authorList>
    </citation>
    <scope>IDENTIFICATION</scope>
</reference>
<sequence length="117" mass="13218">AHSKRRLIYGIKEILKHLKAEGINIVFVAKDFEIFKDCSTDLTNSLEEIIEVCNRRNIPVIHASTRSKFSHHLNKPGSISIIGIVDYSGAEELYNEMMKKKEKSDGISEGNVEDTDV</sequence>
<dbReference type="Proteomes" id="UP000887576">
    <property type="component" value="Unplaced"/>
</dbReference>
<proteinExistence type="predicted"/>
<accession>A0AC34R5W3</accession>
<evidence type="ECO:0000313" key="1">
    <source>
        <dbReference type="Proteomes" id="UP000887576"/>
    </source>
</evidence>
<evidence type="ECO:0000313" key="2">
    <source>
        <dbReference type="WBParaSite" id="JU765_v2.g3702.t1"/>
    </source>
</evidence>
<dbReference type="WBParaSite" id="JU765_v2.g3702.t1">
    <property type="protein sequence ID" value="JU765_v2.g3702.t1"/>
    <property type="gene ID" value="JU765_v2.g3702"/>
</dbReference>